<dbReference type="EMBL" id="JBBPBM010000001">
    <property type="protein sequence ID" value="KAK8600770.1"/>
    <property type="molecule type" value="Genomic_DNA"/>
</dbReference>
<gene>
    <name evidence="2" type="ORF">V6N12_050619</name>
</gene>
<evidence type="ECO:0000256" key="1">
    <source>
        <dbReference type="SAM" id="MobiDB-lite"/>
    </source>
</evidence>
<protein>
    <submittedName>
        <fullName evidence="2">Uncharacterized protein</fullName>
    </submittedName>
</protein>
<dbReference type="PANTHER" id="PTHR34112">
    <property type="entry name" value="C-JUN-AMINO-TERMINAL KINASE-INTERACTING PROTEIN"/>
    <property type="match status" value="1"/>
</dbReference>
<reference evidence="2 3" key="1">
    <citation type="journal article" date="2024" name="G3 (Bethesda)">
        <title>Genome assembly of Hibiscus sabdariffa L. provides insights into metabolisms of medicinal natural products.</title>
        <authorList>
            <person name="Kim T."/>
        </authorList>
    </citation>
    <scope>NUCLEOTIDE SEQUENCE [LARGE SCALE GENOMIC DNA]</scope>
    <source>
        <strain evidence="2">TK-2024</strain>
        <tissue evidence="2">Old leaves</tissue>
    </source>
</reference>
<accession>A0ABR2GDC8</accession>
<evidence type="ECO:0000313" key="2">
    <source>
        <dbReference type="EMBL" id="KAK8600770.1"/>
    </source>
</evidence>
<sequence length="81" mass="8946">MGSISLVYPDEEEVAFLRCLGSKENSGEDEGLTKEEINTFYQQYYMKLRRRGMQPNLAPPFSTSLDGVASELSSSDSGSEA</sequence>
<comment type="caution">
    <text evidence="2">The sequence shown here is derived from an EMBL/GenBank/DDBJ whole genome shotgun (WGS) entry which is preliminary data.</text>
</comment>
<dbReference type="Proteomes" id="UP001472677">
    <property type="component" value="Unassembled WGS sequence"/>
</dbReference>
<proteinExistence type="predicted"/>
<keyword evidence="3" id="KW-1185">Reference proteome</keyword>
<feature type="compositionally biased region" description="Low complexity" evidence="1">
    <location>
        <begin position="66"/>
        <end position="81"/>
    </location>
</feature>
<organism evidence="2 3">
    <name type="scientific">Hibiscus sabdariffa</name>
    <name type="common">roselle</name>
    <dbReference type="NCBI Taxonomy" id="183260"/>
    <lineage>
        <taxon>Eukaryota</taxon>
        <taxon>Viridiplantae</taxon>
        <taxon>Streptophyta</taxon>
        <taxon>Embryophyta</taxon>
        <taxon>Tracheophyta</taxon>
        <taxon>Spermatophyta</taxon>
        <taxon>Magnoliopsida</taxon>
        <taxon>eudicotyledons</taxon>
        <taxon>Gunneridae</taxon>
        <taxon>Pentapetalae</taxon>
        <taxon>rosids</taxon>
        <taxon>malvids</taxon>
        <taxon>Malvales</taxon>
        <taxon>Malvaceae</taxon>
        <taxon>Malvoideae</taxon>
        <taxon>Hibiscus</taxon>
    </lineage>
</organism>
<feature type="region of interest" description="Disordered" evidence="1">
    <location>
        <begin position="56"/>
        <end position="81"/>
    </location>
</feature>
<dbReference type="PANTHER" id="PTHR34112:SF18">
    <property type="entry name" value="C-JUN-AMINO-TERMINAL KINASE-INTERACTING PROTEIN"/>
    <property type="match status" value="1"/>
</dbReference>
<evidence type="ECO:0000313" key="3">
    <source>
        <dbReference type="Proteomes" id="UP001472677"/>
    </source>
</evidence>
<name>A0ABR2GDC8_9ROSI</name>